<organism evidence="1 2">
    <name type="scientific">Oesophagostomum dentatum</name>
    <name type="common">Nodular worm</name>
    <dbReference type="NCBI Taxonomy" id="61180"/>
    <lineage>
        <taxon>Eukaryota</taxon>
        <taxon>Metazoa</taxon>
        <taxon>Ecdysozoa</taxon>
        <taxon>Nematoda</taxon>
        <taxon>Chromadorea</taxon>
        <taxon>Rhabditida</taxon>
        <taxon>Rhabditina</taxon>
        <taxon>Rhabditomorpha</taxon>
        <taxon>Strongyloidea</taxon>
        <taxon>Strongylidae</taxon>
        <taxon>Oesophagostomum</taxon>
    </lineage>
</organism>
<keyword evidence="2" id="KW-1185">Reference proteome</keyword>
<accession>A0A0B1S3W8</accession>
<evidence type="ECO:0000313" key="2">
    <source>
        <dbReference type="Proteomes" id="UP000053660"/>
    </source>
</evidence>
<proteinExistence type="predicted"/>
<sequence length="28" mass="3420">MFPIRLMRRRSSLKRSWKISQANRWASG</sequence>
<dbReference type="AlphaFoldDB" id="A0A0B1S3W8"/>
<dbReference type="EMBL" id="KN610273">
    <property type="protein sequence ID" value="KHJ77935.1"/>
    <property type="molecule type" value="Genomic_DNA"/>
</dbReference>
<name>A0A0B1S3W8_OESDE</name>
<evidence type="ECO:0000313" key="1">
    <source>
        <dbReference type="EMBL" id="KHJ77935.1"/>
    </source>
</evidence>
<reference evidence="1 2" key="1">
    <citation type="submission" date="2014-03" db="EMBL/GenBank/DDBJ databases">
        <title>Draft genome of the hookworm Oesophagostomum dentatum.</title>
        <authorList>
            <person name="Mitreva M."/>
        </authorList>
    </citation>
    <scope>NUCLEOTIDE SEQUENCE [LARGE SCALE GENOMIC DNA]</scope>
    <source>
        <strain evidence="1 2">OD-Hann</strain>
    </source>
</reference>
<dbReference type="Proteomes" id="UP000053660">
    <property type="component" value="Unassembled WGS sequence"/>
</dbReference>
<protein>
    <submittedName>
        <fullName evidence="1">Uncharacterized protein</fullName>
    </submittedName>
</protein>
<gene>
    <name evidence="1" type="ORF">OESDEN_22445</name>
</gene>